<reference evidence="2" key="1">
    <citation type="submission" date="2014-12" db="EMBL/GenBank/DDBJ databases">
        <title>Insight into the proteome of Arion vulgaris.</title>
        <authorList>
            <person name="Aradska J."/>
            <person name="Bulat T."/>
            <person name="Smidak R."/>
            <person name="Sarate P."/>
            <person name="Gangsoo J."/>
            <person name="Sialana F."/>
            <person name="Bilban M."/>
            <person name="Lubec G."/>
        </authorList>
    </citation>
    <scope>NUCLEOTIDE SEQUENCE</scope>
    <source>
        <tissue evidence="2">Skin</tissue>
    </source>
</reference>
<dbReference type="PANTHER" id="PTHR11486">
    <property type="entry name" value="FIBROBLAST GROWTH FACTOR"/>
    <property type="match status" value="1"/>
</dbReference>
<dbReference type="Pfam" id="PF00167">
    <property type="entry name" value="FGF"/>
    <property type="match status" value="1"/>
</dbReference>
<gene>
    <name evidence="2" type="primary">ORF71731</name>
</gene>
<dbReference type="EMBL" id="HACG01022959">
    <property type="protein sequence ID" value="CEK69824.1"/>
    <property type="molecule type" value="Transcribed_RNA"/>
</dbReference>
<organism evidence="2">
    <name type="scientific">Arion vulgaris</name>
    <dbReference type="NCBI Taxonomy" id="1028688"/>
    <lineage>
        <taxon>Eukaryota</taxon>
        <taxon>Metazoa</taxon>
        <taxon>Spiralia</taxon>
        <taxon>Lophotrochozoa</taxon>
        <taxon>Mollusca</taxon>
        <taxon>Gastropoda</taxon>
        <taxon>Heterobranchia</taxon>
        <taxon>Euthyneura</taxon>
        <taxon>Panpulmonata</taxon>
        <taxon>Eupulmonata</taxon>
        <taxon>Stylommatophora</taxon>
        <taxon>Helicina</taxon>
        <taxon>Arionoidea</taxon>
        <taxon>Arionidae</taxon>
        <taxon>Arion</taxon>
    </lineage>
</organism>
<dbReference type="GO" id="GO:0008083">
    <property type="term" value="F:growth factor activity"/>
    <property type="evidence" value="ECO:0007669"/>
    <property type="project" value="InterPro"/>
</dbReference>
<dbReference type="AlphaFoldDB" id="A0A0B6ZME6"/>
<comment type="similarity">
    <text evidence="1">Belongs to the heparin-binding growth factors family.</text>
</comment>
<dbReference type="CDD" id="cd23307">
    <property type="entry name" value="beta-trefoil_FGF8-like"/>
    <property type="match status" value="1"/>
</dbReference>
<evidence type="ECO:0000313" key="2">
    <source>
        <dbReference type="EMBL" id="CEK69824.1"/>
    </source>
</evidence>
<dbReference type="InterPro" id="IPR008996">
    <property type="entry name" value="IL1/FGF"/>
</dbReference>
<dbReference type="InterPro" id="IPR002209">
    <property type="entry name" value="Fibroblast_GF_fam"/>
</dbReference>
<evidence type="ECO:0000256" key="1">
    <source>
        <dbReference type="ARBA" id="ARBA00007936"/>
    </source>
</evidence>
<accession>A0A0B6ZME6</accession>
<dbReference type="SUPFAM" id="SSF50353">
    <property type="entry name" value="Cytokine"/>
    <property type="match status" value="1"/>
</dbReference>
<dbReference type="SMART" id="SM00442">
    <property type="entry name" value="FGF"/>
    <property type="match status" value="1"/>
</dbReference>
<dbReference type="Gene3D" id="2.80.10.50">
    <property type="match status" value="1"/>
</dbReference>
<name>A0A0B6ZME6_9EUPU</name>
<proteinExistence type="inferred from homology"/>
<protein>
    <submittedName>
        <fullName evidence="2">Uncharacterized protein</fullName>
    </submittedName>
</protein>
<sequence length="239" mass="27592">MKAYGFTQAYTIEKKDLHQLICIVWRNNEARFMSPVELDFRLLSLLLMQTFVALAVSFPEPSSARENPRNTENITGGQSLIKTYQLVSVCSDRRVQMKFKRQIDARGEPKSPFSQLNFVSDSAGSGSIRIVGKIVNQYLCFSRNGRLINRTNGGSLQCMFNELSKENHIKLQSVANPDWYVGFNRRGRKVKGYTKSEKWKKKKCFRFFKTELSFNDPYVVDKSQNKKFVNLEDGTRLKT</sequence>